<dbReference type="Proteomes" id="UP001283212">
    <property type="component" value="Unassembled WGS sequence"/>
</dbReference>
<sequence length="286" mass="30252">MRFISENDRIYGGMFGAAAGDAVGLTFEGMMPAPRRNLSVTGGGQFHLVKGAATDDTLMMLALAESWKTGRFDRDLFLQAMILTVAEEPQTFGRTTKMLCSLLEQGCFADATTKAVDMIFGSRTDGSVMRTLPVGLLCPQENAAAEARRVSAFTHFDPAAGDCCALVSVMTSVLLAGGSKEEAYDAGVRAAGRDVMSGELIPSIDAVEATRCAVFCFMEGSSMRDVVEQAASLGGDADTIAAIAGGLAGVYYGVEDVPKEWREMILISERVSAAAEIICVARFGFS</sequence>
<dbReference type="EMBL" id="JAWDKB010000001">
    <property type="protein sequence ID" value="MDV0442761.1"/>
    <property type="molecule type" value="Genomic_DNA"/>
</dbReference>
<evidence type="ECO:0000256" key="1">
    <source>
        <dbReference type="ARBA" id="ARBA00010702"/>
    </source>
</evidence>
<protein>
    <submittedName>
        <fullName evidence="4">ADP-ribosylarginine hydrolase Tri1</fullName>
        <ecNumber evidence="4">3.2.2.19</ecNumber>
    </submittedName>
</protein>
<dbReference type="InterPro" id="IPR005502">
    <property type="entry name" value="Ribosyl_crysJ1"/>
</dbReference>
<comment type="similarity">
    <text evidence="1">Belongs to the ADP-ribosylglycohydrolase family.</text>
</comment>
<dbReference type="GO" id="GO:0003875">
    <property type="term" value="F:ADP-ribosylarginine hydrolase activity"/>
    <property type="evidence" value="ECO:0007669"/>
    <property type="project" value="UniProtKB-EC"/>
</dbReference>
<keyword evidence="4" id="KW-0326">Glycosidase</keyword>
<organism evidence="4 5">
    <name type="scientific">Methanorbis rubei</name>
    <dbReference type="NCBI Taxonomy" id="3028300"/>
    <lineage>
        <taxon>Archaea</taxon>
        <taxon>Methanobacteriati</taxon>
        <taxon>Methanobacteriota</taxon>
        <taxon>Stenosarchaea group</taxon>
        <taxon>Methanomicrobia</taxon>
        <taxon>Methanomicrobiales</taxon>
        <taxon>Methanocorpusculaceae</taxon>
        <taxon>Methanorbis</taxon>
    </lineage>
</organism>
<evidence type="ECO:0000256" key="2">
    <source>
        <dbReference type="ARBA" id="ARBA00022801"/>
    </source>
</evidence>
<dbReference type="InterPro" id="IPR050792">
    <property type="entry name" value="ADP-ribosylglycohydrolase"/>
</dbReference>
<name>A0AAE4SAU9_9EURY</name>
<evidence type="ECO:0000313" key="5">
    <source>
        <dbReference type="Proteomes" id="UP001283212"/>
    </source>
</evidence>
<feature type="binding site" evidence="3">
    <location>
        <position position="238"/>
    </location>
    <ligand>
        <name>Mg(2+)</name>
        <dbReference type="ChEBI" id="CHEBI:18420"/>
        <label>1</label>
    </ligand>
</feature>
<feature type="binding site" evidence="3">
    <location>
        <position position="54"/>
    </location>
    <ligand>
        <name>Mg(2+)</name>
        <dbReference type="ChEBI" id="CHEBI:18420"/>
        <label>1</label>
    </ligand>
</feature>
<feature type="binding site" evidence="3">
    <location>
        <position position="55"/>
    </location>
    <ligand>
        <name>Mg(2+)</name>
        <dbReference type="ChEBI" id="CHEBI:18420"/>
        <label>1</label>
    </ligand>
</feature>
<evidence type="ECO:0000256" key="3">
    <source>
        <dbReference type="PIRSR" id="PIRSR605502-1"/>
    </source>
</evidence>
<dbReference type="RefSeq" id="WP_338095307.1">
    <property type="nucleotide sequence ID" value="NZ_JAWDKB010000001.1"/>
</dbReference>
<comment type="caution">
    <text evidence="4">The sequence shown here is derived from an EMBL/GenBank/DDBJ whole genome shotgun (WGS) entry which is preliminary data.</text>
</comment>
<dbReference type="EC" id="3.2.2.19" evidence="4"/>
<dbReference type="AlphaFoldDB" id="A0AAE4SAU9"/>
<feature type="binding site" evidence="3">
    <location>
        <position position="239"/>
    </location>
    <ligand>
        <name>Mg(2+)</name>
        <dbReference type="ChEBI" id="CHEBI:18420"/>
        <label>1</label>
    </ligand>
</feature>
<accession>A0AAE4SAU9</accession>
<dbReference type="GO" id="GO:0046872">
    <property type="term" value="F:metal ion binding"/>
    <property type="evidence" value="ECO:0007669"/>
    <property type="project" value="UniProtKB-KW"/>
</dbReference>
<dbReference type="PANTHER" id="PTHR16222:SF24">
    <property type="entry name" value="ADP-RIBOSYLHYDROLASE ARH3"/>
    <property type="match status" value="1"/>
</dbReference>
<dbReference type="Gene3D" id="1.10.4080.10">
    <property type="entry name" value="ADP-ribosylation/Crystallin J1"/>
    <property type="match status" value="1"/>
</dbReference>
<gene>
    <name evidence="4" type="primary">tri1</name>
    <name evidence="4" type="ORF">McpCs1_01060</name>
</gene>
<keyword evidence="3" id="KW-0479">Metal-binding</keyword>
<reference evidence="4 5" key="1">
    <citation type="submission" date="2023-06" db="EMBL/GenBank/DDBJ databases">
        <title>Genome sequence of Methancorpusculaceae sp. Cs1.</title>
        <authorList>
            <person name="Protasov E."/>
            <person name="Platt K."/>
            <person name="Poehlein A."/>
            <person name="Daniel R."/>
            <person name="Brune A."/>
        </authorList>
    </citation>
    <scope>NUCLEOTIDE SEQUENCE [LARGE SCALE GENOMIC DNA]</scope>
    <source>
        <strain evidence="4 5">Cs1</strain>
    </source>
</reference>
<comment type="cofactor">
    <cofactor evidence="3">
        <name>Mg(2+)</name>
        <dbReference type="ChEBI" id="CHEBI:18420"/>
    </cofactor>
    <text evidence="3">Binds 2 magnesium ions per subunit.</text>
</comment>
<keyword evidence="2 4" id="KW-0378">Hydrolase</keyword>
<dbReference type="InterPro" id="IPR036705">
    <property type="entry name" value="Ribosyl_crysJ1_sf"/>
</dbReference>
<proteinExistence type="inferred from homology"/>
<feature type="binding site" evidence="3">
    <location>
        <position position="236"/>
    </location>
    <ligand>
        <name>Mg(2+)</name>
        <dbReference type="ChEBI" id="CHEBI:18420"/>
        <label>1</label>
    </ligand>
</feature>
<dbReference type="Pfam" id="PF03747">
    <property type="entry name" value="ADP_ribosyl_GH"/>
    <property type="match status" value="1"/>
</dbReference>
<keyword evidence="3" id="KW-0460">Magnesium</keyword>
<evidence type="ECO:0000313" key="4">
    <source>
        <dbReference type="EMBL" id="MDV0442761.1"/>
    </source>
</evidence>
<feature type="binding site" evidence="3">
    <location>
        <position position="56"/>
    </location>
    <ligand>
        <name>Mg(2+)</name>
        <dbReference type="ChEBI" id="CHEBI:18420"/>
        <label>1</label>
    </ligand>
</feature>
<keyword evidence="5" id="KW-1185">Reference proteome</keyword>
<dbReference type="SUPFAM" id="SSF101478">
    <property type="entry name" value="ADP-ribosylglycohydrolase"/>
    <property type="match status" value="1"/>
</dbReference>
<dbReference type="PANTHER" id="PTHR16222">
    <property type="entry name" value="ADP-RIBOSYLGLYCOHYDROLASE"/>
    <property type="match status" value="1"/>
</dbReference>